<reference evidence="21" key="1">
    <citation type="submission" date="2015-10" db="EMBL/GenBank/DDBJ databases">
        <authorList>
            <person name="Gilbert D.G."/>
        </authorList>
    </citation>
    <scope>NUCLEOTIDE SEQUENCE</scope>
    <source>
        <strain evidence="21">165/T</strain>
    </source>
</reference>
<feature type="transmembrane region" description="Helical" evidence="17">
    <location>
        <begin position="81"/>
        <end position="101"/>
    </location>
</feature>
<dbReference type="GO" id="GO:0005743">
    <property type="term" value="C:mitochondrial inner membrane"/>
    <property type="evidence" value="ECO:0007669"/>
    <property type="project" value="UniProtKB-SubCell"/>
</dbReference>
<evidence type="ECO:0000256" key="5">
    <source>
        <dbReference type="ARBA" id="ARBA00022448"/>
    </source>
</evidence>
<evidence type="ECO:0000256" key="1">
    <source>
        <dbReference type="ARBA" id="ARBA00003257"/>
    </source>
</evidence>
<evidence type="ECO:0000256" key="13">
    <source>
        <dbReference type="ARBA" id="ARBA00023075"/>
    </source>
</evidence>
<evidence type="ECO:0000256" key="14">
    <source>
        <dbReference type="ARBA" id="ARBA00023128"/>
    </source>
</evidence>
<feature type="transmembrane region" description="Helical" evidence="17">
    <location>
        <begin position="243"/>
        <end position="261"/>
    </location>
</feature>
<feature type="transmembrane region" description="Helical" evidence="17">
    <location>
        <begin position="403"/>
        <end position="431"/>
    </location>
</feature>
<evidence type="ECO:0000259" key="20">
    <source>
        <dbReference type="Pfam" id="PF06455"/>
    </source>
</evidence>
<feature type="transmembrane region" description="Helical" evidence="17">
    <location>
        <begin position="511"/>
        <end position="532"/>
    </location>
</feature>
<comment type="similarity">
    <text evidence="17">Belongs to the complex I subunit 5 family.</text>
</comment>
<geneLocation type="mitochondrion" evidence="21"/>
<dbReference type="GeneID" id="26892721"/>
<feature type="transmembrane region" description="Helical" evidence="17">
    <location>
        <begin position="452"/>
        <end position="471"/>
    </location>
</feature>
<evidence type="ECO:0000256" key="15">
    <source>
        <dbReference type="ARBA" id="ARBA00023136"/>
    </source>
</evidence>
<feature type="transmembrane region" description="Helical" evidence="17">
    <location>
        <begin position="203"/>
        <end position="222"/>
    </location>
</feature>
<comment type="subcellular location">
    <subcellularLocation>
        <location evidence="2">Mitochondrion inner membrane</location>
        <topology evidence="2">Multi-pass membrane protein</topology>
    </subcellularLocation>
</comment>
<evidence type="ECO:0000256" key="7">
    <source>
        <dbReference type="ARBA" id="ARBA00022692"/>
    </source>
</evidence>
<keyword evidence="12 17" id="KW-0520">NAD</keyword>
<dbReference type="EMBL" id="KT946597">
    <property type="protein sequence ID" value="AMB20888.1"/>
    <property type="molecule type" value="Genomic_DNA"/>
</dbReference>
<evidence type="ECO:0000256" key="17">
    <source>
        <dbReference type="RuleBase" id="RU003404"/>
    </source>
</evidence>
<evidence type="ECO:0000259" key="19">
    <source>
        <dbReference type="Pfam" id="PF00662"/>
    </source>
</evidence>
<dbReference type="PRINTS" id="PR01434">
    <property type="entry name" value="NADHDHGNASE5"/>
</dbReference>
<evidence type="ECO:0000256" key="8">
    <source>
        <dbReference type="ARBA" id="ARBA00022792"/>
    </source>
</evidence>
<feature type="transmembrane region" description="Helical" evidence="17">
    <location>
        <begin position="773"/>
        <end position="794"/>
    </location>
</feature>
<protein>
    <recommendedName>
        <fullName evidence="4 17">NADH-ubiquinone oxidoreductase chain 5</fullName>
        <ecNumber evidence="3 17">7.1.1.2</ecNumber>
    </recommendedName>
</protein>
<name>A0A0Y0BC39_PEYPI</name>
<dbReference type="Pfam" id="PF00662">
    <property type="entry name" value="Proton_antipo_N"/>
    <property type="match status" value="1"/>
</dbReference>
<dbReference type="NCBIfam" id="TIGR01974">
    <property type="entry name" value="NDH_I_L"/>
    <property type="match status" value="1"/>
</dbReference>
<evidence type="ECO:0000259" key="18">
    <source>
        <dbReference type="Pfam" id="PF00361"/>
    </source>
</evidence>
<feature type="transmembrane region" description="Helical" evidence="17">
    <location>
        <begin position="301"/>
        <end position="327"/>
    </location>
</feature>
<keyword evidence="8" id="KW-0999">Mitochondrion inner membrane</keyword>
<evidence type="ECO:0000256" key="4">
    <source>
        <dbReference type="ARBA" id="ARBA00021096"/>
    </source>
</evidence>
<keyword evidence="5 17" id="KW-0813">Transport</keyword>
<dbReference type="Pfam" id="PF00361">
    <property type="entry name" value="Proton_antipo_M"/>
    <property type="match status" value="1"/>
</dbReference>
<dbReference type="AlphaFoldDB" id="A0A0Y0BC39"/>
<sequence>MYLAIIILPLLGSIASGFFGRKIGVSGSQIITCTAVIMTTVFAVVAFFEVGLNNIPVSIELFRWIDSESLYVSWGFHFDSLTVSMLIPVLIVSSLVHIYSIGYMSHDPHIQRFFSYLSLFTFMMLILVTADNYLLMFVGWEGVGVCSYLLVAFWYSRIPANQSSLSAFLTNRVGDCFLTVGMFAILWAFGNLDYATVFSLAPYMNENVVTIIGICLVIGAMAKSSQVGLHVWLPMAMEGPTPVSALIHAATMVTAGVYLLMRSSPLIEYSSVVLMICLWLGAITTVFSSLIGLYQQDIKKVIAYSTMSQLGMMVIAVGLSSYGIALFHLVNHAFYKALLFLGAGAVIHAVADNQDFRRYGGLRAFLPLTYSVMLIASLSLVAFPFMTGFYSKDFILESAYGQYYFSGTVVYIIATIGAMFTTLYSVKVLYLTFLTNPNGPLINYKNAHEGDIFMSLPLMILAVFSIFFGFVTKDMFIGLGSGFFSDNALFIHPSHEIMLDTEFGVATLFKLLPLMFTISLSVLAILLSEFLSTTLISFKLSRTGYNIFSFFNQRFLIELFYNRFVTGTVLKLGGQTTKVLDKGSVEYIGPYGLEKGLLNISSNISNLNTGSVTTYALYITTAVVLYMTFSSYIDVNISLLSVLLGFTLLLSNKPVYSTALTSSSQITIPTDYFKNMVALFKTRANSVPKNRPELIAVSGDDLHSNRQYVDSKKVDLDDNHSQIMNRAHHEFTRPNATVEQQLSLHDLVVSSTEALLNSQSYLDQALQACINHLYIIPFLITGETPVFAILFSWLGLLRHEAIRIILRYYICNAYTYICNAYTYLKYSLKNIWKK</sequence>
<keyword evidence="6" id="KW-0679">Respiratory chain</keyword>
<evidence type="ECO:0000256" key="6">
    <source>
        <dbReference type="ARBA" id="ARBA00022660"/>
    </source>
</evidence>
<dbReference type="InterPro" id="IPR010934">
    <property type="entry name" value="NADH_DH_su5_C"/>
</dbReference>
<evidence type="ECO:0000256" key="9">
    <source>
        <dbReference type="ARBA" id="ARBA00022967"/>
    </source>
</evidence>
<feature type="transmembrane region" description="Helical" evidence="17">
    <location>
        <begin position="113"/>
        <end position="130"/>
    </location>
</feature>
<feature type="transmembrane region" description="Helical" evidence="17">
    <location>
        <begin position="136"/>
        <end position="155"/>
    </location>
</feature>
<evidence type="ECO:0000256" key="10">
    <source>
        <dbReference type="ARBA" id="ARBA00022982"/>
    </source>
</evidence>
<dbReference type="InterPro" id="IPR018393">
    <property type="entry name" value="NADHpl_OxRdtase_5_subgr"/>
</dbReference>
<dbReference type="PANTHER" id="PTHR42829:SF2">
    <property type="entry name" value="NADH-UBIQUINONE OXIDOREDUCTASE CHAIN 5"/>
    <property type="match status" value="1"/>
</dbReference>
<feature type="domain" description="NADH-Ubiquinone oxidoreductase (complex I) chain 5 N-terminal" evidence="19">
    <location>
        <begin position="64"/>
        <end position="114"/>
    </location>
</feature>
<dbReference type="GO" id="GO:0008137">
    <property type="term" value="F:NADH dehydrogenase (ubiquinone) activity"/>
    <property type="evidence" value="ECO:0007669"/>
    <property type="project" value="UniProtKB-EC"/>
</dbReference>
<evidence type="ECO:0000313" key="21">
    <source>
        <dbReference type="EMBL" id="AMB20888.1"/>
    </source>
</evidence>
<feature type="transmembrane region" description="Helical" evidence="17">
    <location>
        <begin position="273"/>
        <end position="294"/>
    </location>
</feature>
<dbReference type="GO" id="GO:0003954">
    <property type="term" value="F:NADH dehydrogenase activity"/>
    <property type="evidence" value="ECO:0007669"/>
    <property type="project" value="TreeGrafter"/>
</dbReference>
<accession>A0A0Y0BC39</accession>
<dbReference type="NCBIfam" id="NF005141">
    <property type="entry name" value="PRK06590.1"/>
    <property type="match status" value="1"/>
</dbReference>
<keyword evidence="10" id="KW-0249">Electron transport</keyword>
<dbReference type="InterPro" id="IPR001516">
    <property type="entry name" value="Proton_antipo_N"/>
</dbReference>
<keyword evidence="14 17" id="KW-0496">Mitochondrion</keyword>
<feature type="transmembrane region" description="Helical" evidence="17">
    <location>
        <begin position="6"/>
        <end position="23"/>
    </location>
</feature>
<feature type="domain" description="NADH dehydrogenase subunit 5 C-terminal" evidence="20">
    <location>
        <begin position="507"/>
        <end position="628"/>
    </location>
</feature>
<evidence type="ECO:0000256" key="3">
    <source>
        <dbReference type="ARBA" id="ARBA00012944"/>
    </source>
</evidence>
<dbReference type="GO" id="GO:0042773">
    <property type="term" value="P:ATP synthesis coupled electron transport"/>
    <property type="evidence" value="ECO:0007669"/>
    <property type="project" value="InterPro"/>
</dbReference>
<feature type="transmembrane region" description="Helical" evidence="17">
    <location>
        <begin position="333"/>
        <end position="351"/>
    </location>
</feature>
<dbReference type="PANTHER" id="PTHR42829">
    <property type="entry name" value="NADH-UBIQUINONE OXIDOREDUCTASE CHAIN 5"/>
    <property type="match status" value="1"/>
</dbReference>
<feature type="domain" description="NADH:quinone oxidoreductase/Mrp antiporter transmembrane" evidence="18">
    <location>
        <begin position="130"/>
        <end position="410"/>
    </location>
</feature>
<organism evidence="21">
    <name type="scientific">Peyronellaea pinodes</name>
    <name type="common">Pea foot rot fungus</name>
    <name type="synonym">Mycosphaerella pinodes</name>
    <dbReference type="NCBI Taxonomy" id="749589"/>
    <lineage>
        <taxon>Eukaryota</taxon>
        <taxon>Fungi</taxon>
        <taxon>Dikarya</taxon>
        <taxon>Ascomycota</taxon>
        <taxon>Pezizomycotina</taxon>
        <taxon>Dothideomycetes</taxon>
        <taxon>Pleosporomycetidae</taxon>
        <taxon>Pleosporales</taxon>
        <taxon>Pleosporineae</taxon>
        <taxon>Didymellaceae</taxon>
        <taxon>Didymella</taxon>
    </lineage>
</organism>
<keyword evidence="9" id="KW-1278">Translocase</keyword>
<comment type="catalytic activity">
    <reaction evidence="16 17">
        <text>a ubiquinone + NADH + 5 H(+)(in) = a ubiquinol + NAD(+) + 4 H(+)(out)</text>
        <dbReference type="Rhea" id="RHEA:29091"/>
        <dbReference type="Rhea" id="RHEA-COMP:9565"/>
        <dbReference type="Rhea" id="RHEA-COMP:9566"/>
        <dbReference type="ChEBI" id="CHEBI:15378"/>
        <dbReference type="ChEBI" id="CHEBI:16389"/>
        <dbReference type="ChEBI" id="CHEBI:17976"/>
        <dbReference type="ChEBI" id="CHEBI:57540"/>
        <dbReference type="ChEBI" id="CHEBI:57945"/>
        <dbReference type="EC" id="7.1.1.2"/>
    </reaction>
</comment>
<feature type="transmembrane region" description="Helical" evidence="17">
    <location>
        <begin position="176"/>
        <end position="197"/>
    </location>
</feature>
<keyword evidence="7 17" id="KW-0812">Transmembrane</keyword>
<evidence type="ECO:0000256" key="2">
    <source>
        <dbReference type="ARBA" id="ARBA00004448"/>
    </source>
</evidence>
<keyword evidence="11 17" id="KW-1133">Transmembrane helix</keyword>
<evidence type="ECO:0000256" key="11">
    <source>
        <dbReference type="ARBA" id="ARBA00022989"/>
    </source>
</evidence>
<dbReference type="Pfam" id="PF06455">
    <property type="entry name" value="NADH5_C"/>
    <property type="match status" value="1"/>
</dbReference>
<keyword evidence="13 17" id="KW-0830">Ubiquinone</keyword>
<comment type="function">
    <text evidence="17">Core subunit of the mitochondrial membrane respiratory chain NADH dehydrogenase (Complex I) which catalyzes electron transfer from NADH through the respiratory chain, using ubiquinone as an electron acceptor. Essential for the catalytic activity and assembly of complex I.</text>
</comment>
<dbReference type="InterPro" id="IPR003945">
    <property type="entry name" value="NU5C-like"/>
</dbReference>
<feature type="transmembrane region" description="Helical" evidence="17">
    <location>
        <begin position="363"/>
        <end position="383"/>
    </location>
</feature>
<feature type="transmembrane region" description="Helical" evidence="17">
    <location>
        <begin position="30"/>
        <end position="48"/>
    </location>
</feature>
<keyword evidence="15 17" id="KW-0472">Membrane</keyword>
<proteinExistence type="inferred from homology"/>
<gene>
    <name evidence="21" type="primary">nad5</name>
</gene>
<feature type="transmembrane region" description="Helical" evidence="17">
    <location>
        <begin position="806"/>
        <end position="824"/>
    </location>
</feature>
<dbReference type="InterPro" id="IPR001750">
    <property type="entry name" value="ND/Mrp_TM"/>
</dbReference>
<evidence type="ECO:0000256" key="12">
    <source>
        <dbReference type="ARBA" id="ARBA00023027"/>
    </source>
</evidence>
<dbReference type="EC" id="7.1.1.2" evidence="3 17"/>
<evidence type="ECO:0000256" key="16">
    <source>
        <dbReference type="ARBA" id="ARBA00049551"/>
    </source>
</evidence>
<dbReference type="RefSeq" id="YP_009233083.1">
    <property type="nucleotide sequence ID" value="NC_029396.1"/>
</dbReference>
<dbReference type="GO" id="GO:0015990">
    <property type="term" value="P:electron transport coupled proton transport"/>
    <property type="evidence" value="ECO:0007669"/>
    <property type="project" value="TreeGrafter"/>
</dbReference>
<comment type="function">
    <text evidence="1">Core subunit of the mitochondrial membrane respiratory chain NADH dehydrogenase (Complex I) that is believed to belong to the minimal assembly required for catalysis. Complex I functions in the transfer of electrons from NADH to the respiratory chain. The immediate electron acceptor for the enzyme is believed to be ubiquinone.</text>
</comment>